<dbReference type="AlphaFoldDB" id="A0A0F9YL95"/>
<dbReference type="Proteomes" id="UP000034803">
    <property type="component" value="Unassembled WGS sequence"/>
</dbReference>
<dbReference type="EMBL" id="LBOI01000003">
    <property type="protein sequence ID" value="KKP32023.1"/>
    <property type="molecule type" value="Genomic_DNA"/>
</dbReference>
<proteinExistence type="predicted"/>
<evidence type="ECO:0000313" key="1">
    <source>
        <dbReference type="EMBL" id="KKP32023.1"/>
    </source>
</evidence>
<protein>
    <submittedName>
        <fullName evidence="1">Uncharacterized protein</fullName>
    </submittedName>
</protein>
<reference evidence="1 2" key="1">
    <citation type="journal article" date="2015" name="Nature">
        <title>rRNA introns, odd ribosomes, and small enigmatic genomes across a large radiation of phyla.</title>
        <authorList>
            <person name="Brown C.T."/>
            <person name="Hug L.A."/>
            <person name="Thomas B.C."/>
            <person name="Sharon I."/>
            <person name="Castelle C.J."/>
            <person name="Singh A."/>
            <person name="Wilkins M.J."/>
            <person name="Williams K.H."/>
            <person name="Banfield J.F."/>
        </authorList>
    </citation>
    <scope>NUCLEOTIDE SEQUENCE [LARGE SCALE GENOMIC DNA]</scope>
</reference>
<name>A0A0F9YL95_9BACT</name>
<sequence length="242" mass="26286">MSTKCLQVGQLKIRLLLNGTKSICPSQKCQVVKKEINDGNWQTAVTATSGVVLTNGGKPVTAWFSSTHGGYAYTSGDIGWSNTAWTKRLTDAIGGINGFSDLFNNAYDKSSPTFYCDWGSRSQYNKTAWLKPDEIADIANVILLAKADGSTQRHLAQPDKPNPDGVDTWDASKVKNELTSRGITPFDSVSNISIGVDFGSGKTTSVSIDGRSFDGQDFKSYFNLRAPSNIQIVGPLFNIEKR</sequence>
<comment type="caution">
    <text evidence="1">The sequence shown here is derived from an EMBL/GenBank/DDBJ whole genome shotgun (WGS) entry which is preliminary data.</text>
</comment>
<evidence type="ECO:0000313" key="2">
    <source>
        <dbReference type="Proteomes" id="UP000034803"/>
    </source>
</evidence>
<accession>A0A0F9YL95</accession>
<gene>
    <name evidence="1" type="ORF">UR21_C0003G0056</name>
</gene>
<organism evidence="1 2">
    <name type="scientific">Candidatus Woesebacteria bacterium GW2011_GWC2_31_9</name>
    <dbReference type="NCBI Taxonomy" id="1618586"/>
    <lineage>
        <taxon>Bacteria</taxon>
        <taxon>Candidatus Woeseibacteriota</taxon>
    </lineage>
</organism>